<dbReference type="EMBL" id="AFZG01000001">
    <property type="protein sequence ID" value="EHL20301.1"/>
    <property type="molecule type" value="Genomic_DNA"/>
</dbReference>
<evidence type="ECO:0008006" key="4">
    <source>
        <dbReference type="Google" id="ProtNLM"/>
    </source>
</evidence>
<dbReference type="InterPro" id="IPR006427">
    <property type="entry name" value="Portal_HK97"/>
</dbReference>
<evidence type="ECO:0000256" key="1">
    <source>
        <dbReference type="SAM" id="MobiDB-lite"/>
    </source>
</evidence>
<sequence>MGIWQNFKKKLVEQELRDMSFEELLLRANLGADYITSDKAMQISAVAMGVNLLASTVSMIPIKLYTEDKEHRVVEVDDARANLLNDDTGDIYTGFELKSAMIRDYILNGEFNIYINKIKNEIKSLHYVHSSRVSINYGIDSIFKKYDIFVDGKKYRDFDFIRALRNSDDGYRGKGIVDENNQILSVAYNTLLYENKQAKTGGTKKGFLQSDTRLEEPALTQLKEDWQKMYGGTNSTGTIILNNGVKFQEATETSQEMQLNERKLTNANEISKILNIPINLLEGKYSDDAYLNTIKIAVSPLLEVISRSLNKYLLLEKEKDTYFFAFDDKELLKGDTLKRYQAYNLALKAGFMQIDEVRYQENLPNIGFEYIKLGLDSVLYNPKTKEIYTPNTDKTSDLKSTSNIKKGSDKKGENKNIDFKQ</sequence>
<feature type="compositionally biased region" description="Polar residues" evidence="1">
    <location>
        <begin position="389"/>
        <end position="405"/>
    </location>
</feature>
<accession>G9XA55</accession>
<feature type="compositionally biased region" description="Basic and acidic residues" evidence="1">
    <location>
        <begin position="406"/>
        <end position="421"/>
    </location>
</feature>
<dbReference type="Pfam" id="PF04860">
    <property type="entry name" value="Phage_portal"/>
    <property type="match status" value="1"/>
</dbReference>
<dbReference type="Proteomes" id="UP000003379">
    <property type="component" value="Unassembled WGS sequence"/>
</dbReference>
<dbReference type="AlphaFoldDB" id="G9XA55"/>
<proteinExistence type="predicted"/>
<organism evidence="2 3">
    <name type="scientific">Peptoanaerobacter stomatis</name>
    <dbReference type="NCBI Taxonomy" id="796937"/>
    <lineage>
        <taxon>Bacteria</taxon>
        <taxon>Bacillati</taxon>
        <taxon>Bacillota</taxon>
        <taxon>Clostridia</taxon>
        <taxon>Peptostreptococcales</taxon>
        <taxon>Filifactoraceae</taxon>
        <taxon>Peptoanaerobacter</taxon>
    </lineage>
</organism>
<dbReference type="HOGENOM" id="CLU_033789_5_0_9"/>
<reference evidence="2 3" key="1">
    <citation type="submission" date="2011-08" db="EMBL/GenBank/DDBJ databases">
        <title>The Genome Sequence of Eubacteriaceae bacterium CM5.</title>
        <authorList>
            <consortium name="The Broad Institute Genome Sequencing Platform"/>
            <person name="Earl A."/>
            <person name="Ward D."/>
            <person name="Feldgarden M."/>
            <person name="Gevers D."/>
            <person name="Sizova M."/>
            <person name="Hazen A."/>
            <person name="Epstein S."/>
            <person name="Young S.K."/>
            <person name="Zeng Q."/>
            <person name="Gargeya S."/>
            <person name="Fitzgerald M."/>
            <person name="Haas B."/>
            <person name="Abouelleil A."/>
            <person name="Alvarado L."/>
            <person name="Arachchi H.M."/>
            <person name="Berlin A."/>
            <person name="Brown A."/>
            <person name="Chapman S.B."/>
            <person name="Chen Z."/>
            <person name="Dunbar C."/>
            <person name="Freedman E."/>
            <person name="Gearin G."/>
            <person name="Gellesch M."/>
            <person name="Goldberg J."/>
            <person name="Griggs A."/>
            <person name="Gujja S."/>
            <person name="Heiman D."/>
            <person name="Howarth C."/>
            <person name="Larson L."/>
            <person name="Lui A."/>
            <person name="MacDonald P.J.P."/>
            <person name="Montmayeur A."/>
            <person name="Murphy C."/>
            <person name="Neiman D."/>
            <person name="Pearson M."/>
            <person name="Priest M."/>
            <person name="Roberts A."/>
            <person name="Saif S."/>
            <person name="Shea T."/>
            <person name="Shenoy N."/>
            <person name="Sisk P."/>
            <person name="Stolte C."/>
            <person name="Sykes S."/>
            <person name="Wortman J."/>
            <person name="Nusbaum C."/>
            <person name="Birren B."/>
        </authorList>
    </citation>
    <scope>NUCLEOTIDE SEQUENCE [LARGE SCALE GENOMIC DNA]</scope>
    <source>
        <strain evidence="2 3">CM5</strain>
    </source>
</reference>
<gene>
    <name evidence="2" type="ORF">HMPREF9628_00146</name>
</gene>
<evidence type="ECO:0000313" key="2">
    <source>
        <dbReference type="EMBL" id="EHL20301.1"/>
    </source>
</evidence>
<feature type="region of interest" description="Disordered" evidence="1">
    <location>
        <begin position="389"/>
        <end position="421"/>
    </location>
</feature>
<evidence type="ECO:0000313" key="3">
    <source>
        <dbReference type="Proteomes" id="UP000003379"/>
    </source>
</evidence>
<comment type="caution">
    <text evidence="2">The sequence shown here is derived from an EMBL/GenBank/DDBJ whole genome shotgun (WGS) entry which is preliminary data.</text>
</comment>
<dbReference type="InterPro" id="IPR006944">
    <property type="entry name" value="Phage/GTA_portal"/>
</dbReference>
<dbReference type="NCBIfam" id="TIGR01537">
    <property type="entry name" value="portal_HK97"/>
    <property type="match status" value="1"/>
</dbReference>
<protein>
    <recommendedName>
        <fullName evidence="4">HK97 family phage portal protein</fullName>
    </recommendedName>
</protein>
<name>G9XA55_9FIRM</name>